<evidence type="ECO:0000313" key="2">
    <source>
        <dbReference type="EMBL" id="RGT39137.1"/>
    </source>
</evidence>
<comment type="caution">
    <text evidence="2">The sequence shown here is derived from an EMBL/GenBank/DDBJ whole genome shotgun (WGS) entry which is preliminary data.</text>
</comment>
<reference evidence="2 3" key="1">
    <citation type="submission" date="2018-08" db="EMBL/GenBank/DDBJ databases">
        <title>A genome reference for cultivated species of the human gut microbiota.</title>
        <authorList>
            <person name="Zou Y."/>
            <person name="Xue W."/>
            <person name="Luo G."/>
        </authorList>
    </citation>
    <scope>NUCLEOTIDE SEQUENCE [LARGE SCALE GENOMIC DNA]</scope>
    <source>
        <strain evidence="2 3">AF19-16AC</strain>
    </source>
</reference>
<dbReference type="Proteomes" id="UP000283834">
    <property type="component" value="Unassembled WGS sequence"/>
</dbReference>
<dbReference type="AlphaFoldDB" id="A0A412NIR5"/>
<name>A0A412NIR5_MEDGN</name>
<dbReference type="SUPFAM" id="SSF49785">
    <property type="entry name" value="Galactose-binding domain-like"/>
    <property type="match status" value="1"/>
</dbReference>
<sequence length="1169" mass="129735">MIEVYVKGNEDYGSNGDMTLTPTTCEVELTVEGVAELTLEHPIDDLGRWEYLVTDNVIAAPTPYSKKQLFRIYDYTKTETEVTAYARHVFYDSAGEMLVDVRPTDKTGQEALDIILSGTKYKAKTNIKTRSTAYYIRKNIMEAIGGDDENSFINRWGGERMYDNFTVIINDRLGGDYGACAEFGRNMTGIEADISIDDVVTRIIPVSYNGHTLEGEEPWIDSPLIGSYANPRAAVIKFEDVKLLEDCQEGEEGFSTLELLREELKRRCTKEYENGLDKPKVNYKVDLVEVANTEDYKDYKKLTTIGIGDDVLTKDRKLKINVTARCIRLVYDCIEEKNAEVELGNFIENYFDKTTSAADIIQKVTREDGTLKAEEVYGKIDAVKAQLKAQRDISQPSEVRAVIFEDLVEGSPTYGAMSIGTMGFCIASERTADGKDWDWKTFGTGSGFYADYICVGQLDGALIKADSIQAESISINYKKSVETHISEAVNTVERNYKNDIDGLKSDFKKTYTTFQYVDETAGNLANEAESNANSYTEEKLKKYVTTVEMGTSINQTAEEIKTEASKKYTTYKYVDDSAGAAETNAKGYADTVGAGAKSYTDEKLKKYVTTTEMNTAISQTAEQIKTEASKTYTSFQYVDETAGNLASEAEANAKGYADKVGTGAKNYTDEKLKEYVTTDSMKTAISQTAESIKSEASREYATFQYVDNTAGNLASEAETNAKGYADKVGTGANSYADTVGTNAKNYADTKANKALTDAKADTDEKLKKYVTQVSMNTAIDQSAESVKTYAKKAVNELKHNYVENGTFESGNLDGWDLSDNNNIKAINDEYLGNVASITRGTSNIYMRQSWKLKAGTYTVRFKAGANLRSISKARIRVSLGGTSYYTKAGELDDEVFKQYETEITISAAGTKYLYVYNYVDNTTVYIKDVEVLGKYEDHAEAQFTVANGAIEAEVKRAEGIEDELRSAIKVNANNITSKVEKGDMGSYVTQYYNNVLVAFNNSSKYVQISAGQIAIYNGEVTTKGKRAVFNQSGNSFYRDNYFVGRIGTNEWKSNSAHKGLTFDLEYQGKYMAWAQEESSSATSYDTILCYSRANSIYTEKGLHFGCNVYAHGWNLYNADLRNTSYDGYSSWTGEIPIITKIQANSDGTITWWSSSITVRNGGITSAPRS</sequence>
<accession>A0A412NIR5</accession>
<dbReference type="Pfam" id="PF06605">
    <property type="entry name" value="Prophage_tail"/>
    <property type="match status" value="1"/>
</dbReference>
<evidence type="ECO:0000313" key="3">
    <source>
        <dbReference type="Proteomes" id="UP000283834"/>
    </source>
</evidence>
<proteinExistence type="predicted"/>
<evidence type="ECO:0000259" key="1">
    <source>
        <dbReference type="Pfam" id="PF06605"/>
    </source>
</evidence>
<protein>
    <recommendedName>
        <fullName evidence="1">Tail spike domain-containing protein</fullName>
    </recommendedName>
</protein>
<dbReference type="Gene3D" id="2.60.120.260">
    <property type="entry name" value="Galactose-binding domain-like"/>
    <property type="match status" value="1"/>
</dbReference>
<dbReference type="InterPro" id="IPR010572">
    <property type="entry name" value="Tail_dom"/>
</dbReference>
<dbReference type="InterPro" id="IPR008979">
    <property type="entry name" value="Galactose-bd-like_sf"/>
</dbReference>
<dbReference type="InterPro" id="IPR007119">
    <property type="entry name" value="Phage_tail_spike_N"/>
</dbReference>
<feature type="domain" description="Tail spike" evidence="1">
    <location>
        <begin position="97"/>
        <end position="355"/>
    </location>
</feature>
<dbReference type="RefSeq" id="WP_118046758.1">
    <property type="nucleotide sequence ID" value="NZ_QRWQ01000006.1"/>
</dbReference>
<organism evidence="2 3">
    <name type="scientific">Mediterraneibacter gnavus</name>
    <name type="common">Ruminococcus gnavus</name>
    <dbReference type="NCBI Taxonomy" id="33038"/>
    <lineage>
        <taxon>Bacteria</taxon>
        <taxon>Bacillati</taxon>
        <taxon>Bacillota</taxon>
        <taxon>Clostridia</taxon>
        <taxon>Lachnospirales</taxon>
        <taxon>Lachnospiraceae</taxon>
        <taxon>Mediterraneibacter</taxon>
    </lineage>
</organism>
<dbReference type="NCBIfam" id="TIGR01665">
    <property type="entry name" value="put_anti_recept"/>
    <property type="match status" value="1"/>
</dbReference>
<dbReference type="EMBL" id="QRWQ01000006">
    <property type="protein sequence ID" value="RGT39137.1"/>
    <property type="molecule type" value="Genomic_DNA"/>
</dbReference>
<gene>
    <name evidence="2" type="ORF">DWX36_07780</name>
</gene>